<evidence type="ECO:0000313" key="1">
    <source>
        <dbReference type="EMBL" id="CAG8469929.1"/>
    </source>
</evidence>
<accession>A0A9N8W3Q9</accession>
<dbReference type="OrthoDB" id="2334069at2759"/>
<keyword evidence="2" id="KW-1185">Reference proteome</keyword>
<dbReference type="EMBL" id="CAJVPK010000188">
    <property type="protein sequence ID" value="CAG8469929.1"/>
    <property type="molecule type" value="Genomic_DNA"/>
</dbReference>
<evidence type="ECO:0000313" key="2">
    <source>
        <dbReference type="Proteomes" id="UP000789706"/>
    </source>
</evidence>
<sequence length="309" mass="35571">MNVHFDFYNSEGNDNEEQNVVYNIQSSCDSPSSEDEEFEQISAVQRQQNQLESLMIGKFKIGTFKESSENGDIFESPQNLIMLFNPPTESICFEFGDERLDMQVAGIDEYSYDNFTIELKLCVDLVKWILPVRRINSLDDIRIEIDPTGGELLKANKIVVNVSSGVSMTKLKNSLNEFIRLKKNHISMLIPKGDTKIRLITQFRTIRIMHNIYSSIVLDHFLIMIRRKYFCPRIKLPLKFVLDGEGIIEIWNNEDWEFCKIVCEKKRYGDKLGEIMIEKGVLEIHIGDVSGGISDDVECISDVEFVSDV</sequence>
<gene>
    <name evidence="1" type="ORF">DEBURN_LOCUS3109</name>
</gene>
<proteinExistence type="predicted"/>
<organism evidence="1 2">
    <name type="scientific">Diversispora eburnea</name>
    <dbReference type="NCBI Taxonomy" id="1213867"/>
    <lineage>
        <taxon>Eukaryota</taxon>
        <taxon>Fungi</taxon>
        <taxon>Fungi incertae sedis</taxon>
        <taxon>Mucoromycota</taxon>
        <taxon>Glomeromycotina</taxon>
        <taxon>Glomeromycetes</taxon>
        <taxon>Diversisporales</taxon>
        <taxon>Diversisporaceae</taxon>
        <taxon>Diversispora</taxon>
    </lineage>
</organism>
<dbReference type="AlphaFoldDB" id="A0A9N8W3Q9"/>
<name>A0A9N8W3Q9_9GLOM</name>
<reference evidence="1" key="1">
    <citation type="submission" date="2021-06" db="EMBL/GenBank/DDBJ databases">
        <authorList>
            <person name="Kallberg Y."/>
            <person name="Tangrot J."/>
            <person name="Rosling A."/>
        </authorList>
    </citation>
    <scope>NUCLEOTIDE SEQUENCE</scope>
    <source>
        <strain evidence="1">AZ414A</strain>
    </source>
</reference>
<comment type="caution">
    <text evidence="1">The sequence shown here is derived from an EMBL/GenBank/DDBJ whole genome shotgun (WGS) entry which is preliminary data.</text>
</comment>
<protein>
    <submittedName>
        <fullName evidence="1">10663_t:CDS:1</fullName>
    </submittedName>
</protein>
<dbReference type="Proteomes" id="UP000789706">
    <property type="component" value="Unassembled WGS sequence"/>
</dbReference>